<feature type="compositionally biased region" description="Basic and acidic residues" evidence="1">
    <location>
        <begin position="122"/>
        <end position="133"/>
    </location>
</feature>
<protein>
    <recommendedName>
        <fullName evidence="4">Zinc-finger</fullName>
    </recommendedName>
</protein>
<sequence>MAEIRWQEACGALHAYWLRGPCPNRAGDTVAALGHTEPVTVTEADTAPRRHTLGPFPTCTACDIAARLYVGAPLWGYTREEIDSVLPQLPARARARAYAPARRDPGAATPEATPTPSGAAAPHDEHPGEDARR</sequence>
<dbReference type="RefSeq" id="WP_089301459.1">
    <property type="nucleotide sequence ID" value="NZ_FZNW01000010.1"/>
</dbReference>
<dbReference type="AlphaFoldDB" id="A0A238X9K8"/>
<reference evidence="2 3" key="1">
    <citation type="submission" date="2017-06" db="EMBL/GenBank/DDBJ databases">
        <authorList>
            <person name="Kim H.J."/>
            <person name="Triplett B.A."/>
        </authorList>
    </citation>
    <scope>NUCLEOTIDE SEQUENCE [LARGE SCALE GENOMIC DNA]</scope>
    <source>
        <strain evidence="2 3">DSM 45207</strain>
    </source>
</reference>
<proteinExistence type="predicted"/>
<feature type="compositionally biased region" description="Low complexity" evidence="1">
    <location>
        <begin position="93"/>
        <end position="121"/>
    </location>
</feature>
<dbReference type="EMBL" id="FZNW01000010">
    <property type="protein sequence ID" value="SNR55735.1"/>
    <property type="molecule type" value="Genomic_DNA"/>
</dbReference>
<evidence type="ECO:0000313" key="2">
    <source>
        <dbReference type="EMBL" id="SNR55735.1"/>
    </source>
</evidence>
<evidence type="ECO:0000256" key="1">
    <source>
        <dbReference type="SAM" id="MobiDB-lite"/>
    </source>
</evidence>
<gene>
    <name evidence="2" type="ORF">SAMN06265360_11012</name>
</gene>
<accession>A0A238X9K8</accession>
<name>A0A238X9K8_9PSEU</name>
<evidence type="ECO:0000313" key="3">
    <source>
        <dbReference type="Proteomes" id="UP000198348"/>
    </source>
</evidence>
<evidence type="ECO:0008006" key="4">
    <source>
        <dbReference type="Google" id="ProtNLM"/>
    </source>
</evidence>
<keyword evidence="3" id="KW-1185">Reference proteome</keyword>
<dbReference type="Proteomes" id="UP000198348">
    <property type="component" value="Unassembled WGS sequence"/>
</dbReference>
<organism evidence="2 3">
    <name type="scientific">Haloechinothrix alba</name>
    <dbReference type="NCBI Taxonomy" id="664784"/>
    <lineage>
        <taxon>Bacteria</taxon>
        <taxon>Bacillati</taxon>
        <taxon>Actinomycetota</taxon>
        <taxon>Actinomycetes</taxon>
        <taxon>Pseudonocardiales</taxon>
        <taxon>Pseudonocardiaceae</taxon>
        <taxon>Haloechinothrix</taxon>
    </lineage>
</organism>
<feature type="region of interest" description="Disordered" evidence="1">
    <location>
        <begin position="93"/>
        <end position="133"/>
    </location>
</feature>